<gene>
    <name evidence="1" type="ORF">S01H1_06067</name>
</gene>
<name>X0SB83_9ZZZZ</name>
<organism evidence="1">
    <name type="scientific">marine sediment metagenome</name>
    <dbReference type="NCBI Taxonomy" id="412755"/>
    <lineage>
        <taxon>unclassified sequences</taxon>
        <taxon>metagenomes</taxon>
        <taxon>ecological metagenomes</taxon>
    </lineage>
</organism>
<protein>
    <submittedName>
        <fullName evidence="1">Uncharacterized protein</fullName>
    </submittedName>
</protein>
<dbReference type="AlphaFoldDB" id="X0SB83"/>
<dbReference type="Pfam" id="PF26151">
    <property type="entry name" value="AcrIF11_ADP_ribosyl"/>
    <property type="match status" value="1"/>
</dbReference>
<comment type="caution">
    <text evidence="1">The sequence shown here is derived from an EMBL/GenBank/DDBJ whole genome shotgun (WGS) entry which is preliminary data.</text>
</comment>
<sequence length="359" mass="39873">MAGLQGLNYNNQEYLMKPEPESKFSKLRGKLFKDSVMEPGFIESLTAPEGSPVDRNNLSSLAGSRIREAFVDPMRRFGGSINKGMTGQQLSIGDQLNLIEGMIDTSVGGLFTHGVQKGGFDPNTLHMFVGPKAKDIVKAESMVRKGASPEDIQSALLMHKKPDGMWRKEVSDAVGEGKIRVYHTGTDKISKIDDSGTFGSTLFFADEEYKMTASPDYHVYSTEIDPDNVLTPNSLFYDHEVLEFQNDFDHVISTLGVDKETAEQLLEGSVEVFDGIDMDTPLDLGEASWFIQQKQSEIANKLGYDAAELMDEQGTAWAIPMKGREKDLVWESEIKDGKRTNQRRELLPDTGEGAQVIMR</sequence>
<reference evidence="1" key="1">
    <citation type="journal article" date="2014" name="Front. Microbiol.">
        <title>High frequency of phylogenetically diverse reductive dehalogenase-homologous genes in deep subseafloor sedimentary metagenomes.</title>
        <authorList>
            <person name="Kawai M."/>
            <person name="Futagami T."/>
            <person name="Toyoda A."/>
            <person name="Takaki Y."/>
            <person name="Nishi S."/>
            <person name="Hori S."/>
            <person name="Arai W."/>
            <person name="Tsubouchi T."/>
            <person name="Morono Y."/>
            <person name="Uchiyama I."/>
            <person name="Ito T."/>
            <person name="Fujiyama A."/>
            <person name="Inagaki F."/>
            <person name="Takami H."/>
        </authorList>
    </citation>
    <scope>NUCLEOTIDE SEQUENCE</scope>
    <source>
        <strain evidence="1">Expedition CK06-06</strain>
    </source>
</reference>
<dbReference type="CDD" id="cd22580">
    <property type="entry name" value="AcrIF11"/>
    <property type="match status" value="1"/>
</dbReference>
<dbReference type="EMBL" id="BARS01003149">
    <property type="protein sequence ID" value="GAF78318.1"/>
    <property type="molecule type" value="Genomic_DNA"/>
</dbReference>
<proteinExistence type="predicted"/>
<accession>X0SB83</accession>
<dbReference type="InterPro" id="IPR058829">
    <property type="entry name" value="AcrIF11-like"/>
</dbReference>
<evidence type="ECO:0000313" key="1">
    <source>
        <dbReference type="EMBL" id="GAF78318.1"/>
    </source>
</evidence>